<evidence type="ECO:0000256" key="4">
    <source>
        <dbReference type="ARBA" id="ARBA00023002"/>
    </source>
</evidence>
<dbReference type="Gene3D" id="2.60.120.620">
    <property type="entry name" value="q2cbj1_9rhob like domain"/>
    <property type="match status" value="1"/>
</dbReference>
<dbReference type="GO" id="GO:0005783">
    <property type="term" value="C:endoplasmic reticulum"/>
    <property type="evidence" value="ECO:0007669"/>
    <property type="project" value="TreeGrafter"/>
</dbReference>
<evidence type="ECO:0000313" key="9">
    <source>
        <dbReference type="Proteomes" id="UP001265746"/>
    </source>
</evidence>
<evidence type="ECO:0000256" key="3">
    <source>
        <dbReference type="ARBA" id="ARBA00022964"/>
    </source>
</evidence>
<name>A0AAD9WBQ0_PHOAM</name>
<comment type="cofactor">
    <cofactor evidence="1">
        <name>L-ascorbate</name>
        <dbReference type="ChEBI" id="CHEBI:38290"/>
    </cofactor>
</comment>
<keyword evidence="2" id="KW-0479">Metal-binding</keyword>
<dbReference type="Pfam" id="PF13640">
    <property type="entry name" value="2OG-FeII_Oxy_3"/>
    <property type="match status" value="1"/>
</dbReference>
<keyword evidence="4" id="KW-0560">Oxidoreductase</keyword>
<evidence type="ECO:0000256" key="1">
    <source>
        <dbReference type="ARBA" id="ARBA00001961"/>
    </source>
</evidence>
<feature type="domain" description="Prolyl 4-hydroxylase alpha subunit" evidence="7">
    <location>
        <begin position="40"/>
        <end position="241"/>
    </location>
</feature>
<dbReference type="SMART" id="SM00702">
    <property type="entry name" value="P4Hc"/>
    <property type="match status" value="1"/>
</dbReference>
<evidence type="ECO:0000313" key="8">
    <source>
        <dbReference type="EMBL" id="KAK2616156.1"/>
    </source>
</evidence>
<evidence type="ECO:0000256" key="6">
    <source>
        <dbReference type="SAM" id="SignalP"/>
    </source>
</evidence>
<organism evidence="8 9">
    <name type="scientific">Phomopsis amygdali</name>
    <name type="common">Fusicoccum amygdali</name>
    <dbReference type="NCBI Taxonomy" id="1214568"/>
    <lineage>
        <taxon>Eukaryota</taxon>
        <taxon>Fungi</taxon>
        <taxon>Dikarya</taxon>
        <taxon>Ascomycota</taxon>
        <taxon>Pezizomycotina</taxon>
        <taxon>Sordariomycetes</taxon>
        <taxon>Sordariomycetidae</taxon>
        <taxon>Diaporthales</taxon>
        <taxon>Diaporthaceae</taxon>
        <taxon>Diaporthe</taxon>
    </lineage>
</organism>
<keyword evidence="3" id="KW-0223">Dioxygenase</keyword>
<dbReference type="GO" id="GO:0004656">
    <property type="term" value="F:procollagen-proline 4-dioxygenase activity"/>
    <property type="evidence" value="ECO:0007669"/>
    <property type="project" value="TreeGrafter"/>
</dbReference>
<comment type="caution">
    <text evidence="8">The sequence shown here is derived from an EMBL/GenBank/DDBJ whole genome shotgun (WGS) entry which is preliminary data.</text>
</comment>
<dbReference type="InterPro" id="IPR044862">
    <property type="entry name" value="Pro_4_hyd_alph_FE2OG_OXY"/>
</dbReference>
<sequence>MASMLIAILVAFSALVWTRFGPQPTELEQRVTTTIVCYDPLIIYIENLLKKEEMEHLNKVAPKETSAFFQSTVRDETGIEVTSEERTSRTSWLQHNDTVVQAVRSRAAYFQGHTPTSHIEDLQVTMYQAGQQYMPHWDPLSGDEGKDRLTTIFAILVDSCDSEHGRCGTQIPGILIDWTADDSRWCEMVDYTEKALTIRPRAGNAMFWRNRKDDGLVHPKPIHAGLPIQESVEIGLNMWTDGEPWWADADMDVGNR</sequence>
<dbReference type="Proteomes" id="UP001265746">
    <property type="component" value="Unassembled WGS sequence"/>
</dbReference>
<dbReference type="GO" id="GO:0005506">
    <property type="term" value="F:iron ion binding"/>
    <property type="evidence" value="ECO:0007669"/>
    <property type="project" value="InterPro"/>
</dbReference>
<protein>
    <recommendedName>
        <fullName evidence="7">Prolyl 4-hydroxylase alpha subunit domain-containing protein</fullName>
    </recommendedName>
</protein>
<evidence type="ECO:0000256" key="2">
    <source>
        <dbReference type="ARBA" id="ARBA00022723"/>
    </source>
</evidence>
<dbReference type="GO" id="GO:0031418">
    <property type="term" value="F:L-ascorbic acid binding"/>
    <property type="evidence" value="ECO:0007669"/>
    <property type="project" value="InterPro"/>
</dbReference>
<evidence type="ECO:0000256" key="5">
    <source>
        <dbReference type="ARBA" id="ARBA00023004"/>
    </source>
</evidence>
<dbReference type="PANTHER" id="PTHR10869">
    <property type="entry name" value="PROLYL 4-HYDROXYLASE ALPHA SUBUNIT"/>
    <property type="match status" value="1"/>
</dbReference>
<dbReference type="InterPro" id="IPR006620">
    <property type="entry name" value="Pro_4_hyd_alph"/>
</dbReference>
<feature type="chain" id="PRO_5042259230" description="Prolyl 4-hydroxylase alpha subunit domain-containing protein" evidence="6">
    <location>
        <begin position="19"/>
        <end position="256"/>
    </location>
</feature>
<accession>A0AAD9WBQ0</accession>
<evidence type="ECO:0000259" key="7">
    <source>
        <dbReference type="SMART" id="SM00702"/>
    </source>
</evidence>
<dbReference type="EMBL" id="JAUJFL010000001">
    <property type="protein sequence ID" value="KAK2616156.1"/>
    <property type="molecule type" value="Genomic_DNA"/>
</dbReference>
<reference evidence="8" key="1">
    <citation type="submission" date="2023-06" db="EMBL/GenBank/DDBJ databases">
        <authorList>
            <person name="Noh H."/>
        </authorList>
    </citation>
    <scope>NUCLEOTIDE SEQUENCE</scope>
    <source>
        <strain evidence="8">DUCC20226</strain>
    </source>
</reference>
<gene>
    <name evidence="8" type="ORF">N8I77_002863</name>
</gene>
<keyword evidence="6" id="KW-0732">Signal</keyword>
<proteinExistence type="predicted"/>
<dbReference type="PANTHER" id="PTHR10869:SF242">
    <property type="entry name" value="PROLYL 4-HYDROXYLASE ALPHA SUBUNIT DOMAIN-CONTAINING PROTEIN"/>
    <property type="match status" value="1"/>
</dbReference>
<keyword evidence="9" id="KW-1185">Reference proteome</keyword>
<dbReference type="AlphaFoldDB" id="A0AAD9WBQ0"/>
<feature type="signal peptide" evidence="6">
    <location>
        <begin position="1"/>
        <end position="18"/>
    </location>
</feature>
<dbReference type="InterPro" id="IPR045054">
    <property type="entry name" value="P4HA-like"/>
</dbReference>
<keyword evidence="5" id="KW-0408">Iron</keyword>